<feature type="compositionally biased region" description="Polar residues" evidence="1">
    <location>
        <begin position="83"/>
        <end position="101"/>
    </location>
</feature>
<evidence type="ECO:0000313" key="2">
    <source>
        <dbReference type="EMBL" id="KAF9518337.1"/>
    </source>
</evidence>
<comment type="caution">
    <text evidence="2">The sequence shown here is derived from an EMBL/GenBank/DDBJ whole genome shotgun (WGS) entry which is preliminary data.</text>
</comment>
<dbReference type="EMBL" id="MU128926">
    <property type="protein sequence ID" value="KAF9518337.1"/>
    <property type="molecule type" value="Genomic_DNA"/>
</dbReference>
<name>A0A9P6B6T6_9AGAM</name>
<organism evidence="2 3">
    <name type="scientific">Hydnum rufescens UP504</name>
    <dbReference type="NCBI Taxonomy" id="1448309"/>
    <lineage>
        <taxon>Eukaryota</taxon>
        <taxon>Fungi</taxon>
        <taxon>Dikarya</taxon>
        <taxon>Basidiomycota</taxon>
        <taxon>Agaricomycotina</taxon>
        <taxon>Agaricomycetes</taxon>
        <taxon>Cantharellales</taxon>
        <taxon>Hydnaceae</taxon>
        <taxon>Hydnum</taxon>
    </lineage>
</organism>
<reference evidence="2" key="1">
    <citation type="journal article" date="2020" name="Nat. Commun.">
        <title>Large-scale genome sequencing of mycorrhizal fungi provides insights into the early evolution of symbiotic traits.</title>
        <authorList>
            <person name="Miyauchi S."/>
            <person name="Kiss E."/>
            <person name="Kuo A."/>
            <person name="Drula E."/>
            <person name="Kohler A."/>
            <person name="Sanchez-Garcia M."/>
            <person name="Morin E."/>
            <person name="Andreopoulos B."/>
            <person name="Barry K.W."/>
            <person name="Bonito G."/>
            <person name="Buee M."/>
            <person name="Carver A."/>
            <person name="Chen C."/>
            <person name="Cichocki N."/>
            <person name="Clum A."/>
            <person name="Culley D."/>
            <person name="Crous P.W."/>
            <person name="Fauchery L."/>
            <person name="Girlanda M."/>
            <person name="Hayes R.D."/>
            <person name="Keri Z."/>
            <person name="LaButti K."/>
            <person name="Lipzen A."/>
            <person name="Lombard V."/>
            <person name="Magnuson J."/>
            <person name="Maillard F."/>
            <person name="Murat C."/>
            <person name="Nolan M."/>
            <person name="Ohm R.A."/>
            <person name="Pangilinan J."/>
            <person name="Pereira M.F."/>
            <person name="Perotto S."/>
            <person name="Peter M."/>
            <person name="Pfister S."/>
            <person name="Riley R."/>
            <person name="Sitrit Y."/>
            <person name="Stielow J.B."/>
            <person name="Szollosi G."/>
            <person name="Zifcakova L."/>
            <person name="Stursova M."/>
            <person name="Spatafora J.W."/>
            <person name="Tedersoo L."/>
            <person name="Vaario L.M."/>
            <person name="Yamada A."/>
            <person name="Yan M."/>
            <person name="Wang P."/>
            <person name="Xu J."/>
            <person name="Bruns T."/>
            <person name="Baldrian P."/>
            <person name="Vilgalys R."/>
            <person name="Dunand C."/>
            <person name="Henrissat B."/>
            <person name="Grigoriev I.V."/>
            <person name="Hibbett D."/>
            <person name="Nagy L.G."/>
            <person name="Martin F.M."/>
        </authorList>
    </citation>
    <scope>NUCLEOTIDE SEQUENCE</scope>
    <source>
        <strain evidence="2">UP504</strain>
    </source>
</reference>
<feature type="region of interest" description="Disordered" evidence="1">
    <location>
        <begin position="24"/>
        <end position="133"/>
    </location>
</feature>
<evidence type="ECO:0000313" key="3">
    <source>
        <dbReference type="Proteomes" id="UP000886523"/>
    </source>
</evidence>
<dbReference type="AlphaFoldDB" id="A0A9P6B6T6"/>
<protein>
    <submittedName>
        <fullName evidence="2">Uncharacterized protein</fullName>
    </submittedName>
</protein>
<feature type="compositionally biased region" description="Polar residues" evidence="1">
    <location>
        <begin position="37"/>
        <end position="60"/>
    </location>
</feature>
<evidence type="ECO:0000256" key="1">
    <source>
        <dbReference type="SAM" id="MobiDB-lite"/>
    </source>
</evidence>
<sequence>MQIWGGAKQDRRNEWHREQLATANLLSQTLGAGPSRLGQTSDTQPDPSEAPRQQQIQNHGTPPAAYPIPPVTPPQQILGSRSHIAQMTHTPAADQRTSQRIRPNYAPPQSPTHQGNNMSRSLLAPSPNDSGSDDTMDEIQPLMQQLSFGGMNTNIGHPHPSNPFHITPDQPPLPPLHPEPPNPLPPAPMMKHCSHGHTCRITAFTLNRNGVLRKSL</sequence>
<keyword evidence="3" id="KW-1185">Reference proteome</keyword>
<proteinExistence type="predicted"/>
<dbReference type="Proteomes" id="UP000886523">
    <property type="component" value="Unassembled WGS sequence"/>
</dbReference>
<feature type="compositionally biased region" description="Pro residues" evidence="1">
    <location>
        <begin position="64"/>
        <end position="73"/>
    </location>
</feature>
<gene>
    <name evidence="2" type="ORF">BS47DRAFT_1359076</name>
</gene>
<feature type="compositionally biased region" description="Polar residues" evidence="1">
    <location>
        <begin position="111"/>
        <end position="120"/>
    </location>
</feature>
<accession>A0A9P6B6T6</accession>